<dbReference type="GO" id="GO:0000987">
    <property type="term" value="F:cis-regulatory region sequence-specific DNA binding"/>
    <property type="evidence" value="ECO:0000318"/>
    <property type="project" value="GO_Central"/>
</dbReference>
<dbReference type="Proteomes" id="UP000015101">
    <property type="component" value="Unassembled WGS sequence"/>
</dbReference>
<dbReference type="GeneID" id="20205971"/>
<evidence type="ECO:0000313" key="4">
    <source>
        <dbReference type="Proteomes" id="UP000015101"/>
    </source>
</evidence>
<proteinExistence type="predicted"/>
<reference evidence="2 4" key="2">
    <citation type="journal article" date="2013" name="Nature">
        <title>Insights into bilaterian evolution from three spiralian genomes.</title>
        <authorList>
            <person name="Simakov O."/>
            <person name="Marletaz F."/>
            <person name="Cho S.J."/>
            <person name="Edsinger-Gonzales E."/>
            <person name="Havlak P."/>
            <person name="Hellsten U."/>
            <person name="Kuo D.H."/>
            <person name="Larsson T."/>
            <person name="Lv J."/>
            <person name="Arendt D."/>
            <person name="Savage R."/>
            <person name="Osoegawa K."/>
            <person name="de Jong P."/>
            <person name="Grimwood J."/>
            <person name="Chapman J.A."/>
            <person name="Shapiro H."/>
            <person name="Aerts A."/>
            <person name="Otillar R.P."/>
            <person name="Terry A.Y."/>
            <person name="Boore J.L."/>
            <person name="Grigoriev I.V."/>
            <person name="Lindberg D.R."/>
            <person name="Seaver E.C."/>
            <person name="Weisblat D.A."/>
            <person name="Putnam N.H."/>
            <person name="Rokhsar D.S."/>
        </authorList>
    </citation>
    <scope>NUCLEOTIDE SEQUENCE</scope>
</reference>
<dbReference type="RefSeq" id="XP_009022383.1">
    <property type="nucleotide sequence ID" value="XM_009024135.1"/>
</dbReference>
<dbReference type="EnsemblMetazoa" id="HelroT176798">
    <property type="protein sequence ID" value="HelroP176798"/>
    <property type="gene ID" value="HelroG176798"/>
</dbReference>
<feature type="compositionally biased region" description="Low complexity" evidence="1">
    <location>
        <begin position="356"/>
        <end position="368"/>
    </location>
</feature>
<gene>
    <name evidence="3" type="primary">20205971</name>
    <name evidence="2" type="ORF">HELRODRAFT_176798</name>
</gene>
<feature type="compositionally biased region" description="Low complexity" evidence="1">
    <location>
        <begin position="285"/>
        <end position="305"/>
    </location>
</feature>
<keyword evidence="4" id="KW-1185">Reference proteome</keyword>
<organism evidence="3 4">
    <name type="scientific">Helobdella robusta</name>
    <name type="common">Californian leech</name>
    <dbReference type="NCBI Taxonomy" id="6412"/>
    <lineage>
        <taxon>Eukaryota</taxon>
        <taxon>Metazoa</taxon>
        <taxon>Spiralia</taxon>
        <taxon>Lophotrochozoa</taxon>
        <taxon>Annelida</taxon>
        <taxon>Clitellata</taxon>
        <taxon>Hirudinea</taxon>
        <taxon>Rhynchobdellida</taxon>
        <taxon>Glossiphoniidae</taxon>
        <taxon>Helobdella</taxon>
    </lineage>
</organism>
<feature type="compositionally biased region" description="Basic and acidic residues" evidence="1">
    <location>
        <begin position="340"/>
        <end position="353"/>
    </location>
</feature>
<dbReference type="EMBL" id="KB097106">
    <property type="protein sequence ID" value="ESN99628.1"/>
    <property type="molecule type" value="Genomic_DNA"/>
</dbReference>
<sequence>MLINLSRGIAEESIYGWSLELEESDHSVYMTGSDFLFDAINKVENDEKLLRIGNDDVADLQTSSCSFVVCCNSNNFKGPPSNVSSLTCHQPIGMEDIEEVKDFVPATPRSAFLPSSFFKFTKRNDSVYAKVYHQPPSNGSVDKDALGLSLLSPLNARYNNLRFMKMGDDGYAEPVVQKLRRVQATIVCKDKKQQVKANEYYDPYGVKKMEQTNDNIYDVIATNNNINTMNNHNNNKNTAAEYSAVPLYTNKNEQQQQTLQLLPSLQQRQPQQQQQLSQLQKLQQRTQQHQQQQQRPQQLAQQQQQSRKHDQSDTDQFLDNIFSGIGDDDSGRQHNVTPKDIAKKIKGGDDDKNLPSSLSLTSTGCLTS</sequence>
<evidence type="ECO:0000313" key="2">
    <source>
        <dbReference type="EMBL" id="ESN99628.1"/>
    </source>
</evidence>
<dbReference type="KEGG" id="hro:HELRODRAFT_176798"/>
<dbReference type="InParanoid" id="T1FAX2"/>
<feature type="region of interest" description="Disordered" evidence="1">
    <location>
        <begin position="285"/>
        <end position="368"/>
    </location>
</feature>
<evidence type="ECO:0000313" key="3">
    <source>
        <dbReference type="EnsemblMetazoa" id="HelroP176798"/>
    </source>
</evidence>
<dbReference type="HOGENOM" id="CLU_752894_0_0_1"/>
<dbReference type="GO" id="GO:0042594">
    <property type="term" value="P:response to starvation"/>
    <property type="evidence" value="ECO:0000318"/>
    <property type="project" value="GO_Central"/>
</dbReference>
<dbReference type="STRING" id="6412.T1FAX2"/>
<dbReference type="AlphaFoldDB" id="T1FAX2"/>
<dbReference type="GO" id="GO:0000981">
    <property type="term" value="F:DNA-binding transcription factor activity, RNA polymerase II-specific"/>
    <property type="evidence" value="ECO:0000318"/>
    <property type="project" value="GO_Central"/>
</dbReference>
<dbReference type="GO" id="GO:0005634">
    <property type="term" value="C:nucleus"/>
    <property type="evidence" value="ECO:0000318"/>
    <property type="project" value="GO_Central"/>
</dbReference>
<dbReference type="EMBL" id="AMQM01005843">
    <property type="status" value="NOT_ANNOTATED_CDS"/>
    <property type="molecule type" value="Genomic_DNA"/>
</dbReference>
<reference evidence="4" key="1">
    <citation type="submission" date="2012-12" db="EMBL/GenBank/DDBJ databases">
        <authorList>
            <person name="Hellsten U."/>
            <person name="Grimwood J."/>
            <person name="Chapman J.A."/>
            <person name="Shapiro H."/>
            <person name="Aerts A."/>
            <person name="Otillar R.P."/>
            <person name="Terry A.Y."/>
            <person name="Boore J.L."/>
            <person name="Simakov O."/>
            <person name="Marletaz F."/>
            <person name="Cho S.-J."/>
            <person name="Edsinger-Gonzales E."/>
            <person name="Havlak P."/>
            <person name="Kuo D.-H."/>
            <person name="Larsson T."/>
            <person name="Lv J."/>
            <person name="Arendt D."/>
            <person name="Savage R."/>
            <person name="Osoegawa K."/>
            <person name="de Jong P."/>
            <person name="Lindberg D.R."/>
            <person name="Seaver E.C."/>
            <person name="Weisblat D.A."/>
            <person name="Putnam N.H."/>
            <person name="Grigoriev I.V."/>
            <person name="Rokhsar D.S."/>
        </authorList>
    </citation>
    <scope>NUCLEOTIDE SEQUENCE</scope>
</reference>
<protein>
    <submittedName>
        <fullName evidence="2 3">Uncharacterized protein</fullName>
    </submittedName>
</protein>
<accession>T1FAX2</accession>
<name>T1FAX2_HELRO</name>
<reference evidence="3" key="3">
    <citation type="submission" date="2015-06" db="UniProtKB">
        <authorList>
            <consortium name="EnsemblMetazoa"/>
        </authorList>
    </citation>
    <scope>IDENTIFICATION</scope>
</reference>
<evidence type="ECO:0000256" key="1">
    <source>
        <dbReference type="SAM" id="MobiDB-lite"/>
    </source>
</evidence>
<dbReference type="CTD" id="20205971"/>